<keyword evidence="1" id="KW-0472">Membrane</keyword>
<evidence type="ECO:0000313" key="3">
    <source>
        <dbReference type="Proteomes" id="UP000009309"/>
    </source>
</evidence>
<dbReference type="Gene3D" id="3.40.50.1110">
    <property type="entry name" value="SGNH hydrolase"/>
    <property type="match status" value="1"/>
</dbReference>
<name>I2GS19_9BACT</name>
<keyword evidence="1" id="KW-0812">Transmembrane</keyword>
<proteinExistence type="predicted"/>
<keyword evidence="3" id="KW-1185">Reference proteome</keyword>
<feature type="transmembrane region" description="Helical" evidence="1">
    <location>
        <begin position="63"/>
        <end position="81"/>
    </location>
</feature>
<dbReference type="RefSeq" id="WP_009285262.1">
    <property type="nucleotide sequence ID" value="NZ_CAIT01000009.1"/>
</dbReference>
<comment type="caution">
    <text evidence="2">The sequence shown here is derived from an EMBL/GenBank/DDBJ whole genome shotgun (WGS) entry which is preliminary data.</text>
</comment>
<dbReference type="eggNOG" id="COG2755">
    <property type="taxonomic scope" value="Bacteria"/>
</dbReference>
<dbReference type="STRING" id="1185876.BN8_06080"/>
<accession>I2GS19</accession>
<evidence type="ECO:0000256" key="1">
    <source>
        <dbReference type="SAM" id="Phobius"/>
    </source>
</evidence>
<feature type="transmembrane region" description="Helical" evidence="1">
    <location>
        <begin position="34"/>
        <end position="51"/>
    </location>
</feature>
<protein>
    <submittedName>
        <fullName evidence="2">Uncharacterized protein</fullName>
    </submittedName>
</protein>
<gene>
    <name evidence="2" type="ORF">BN8_06080</name>
</gene>
<dbReference type="CDD" id="cd00229">
    <property type="entry name" value="SGNH_hydrolase"/>
    <property type="match status" value="1"/>
</dbReference>
<reference evidence="2 3" key="1">
    <citation type="journal article" date="2012" name="J. Bacteriol.">
        <title>Genome Sequence of the Filamentous Bacterium Fibrisoma limi BUZ 3T.</title>
        <authorList>
            <person name="Filippini M."/>
            <person name="Qi W."/>
            <person name="Jaenicke S."/>
            <person name="Goesmann A."/>
            <person name="Smits T.H."/>
            <person name="Bagheri H.C."/>
        </authorList>
    </citation>
    <scope>NUCLEOTIDE SEQUENCE [LARGE SCALE GENOMIC DNA]</scope>
    <source>
        <strain evidence="3">BUZ 3T</strain>
    </source>
</reference>
<dbReference type="EMBL" id="CAIT01000009">
    <property type="protein sequence ID" value="CCH56697.1"/>
    <property type="molecule type" value="Genomic_DNA"/>
</dbReference>
<dbReference type="Proteomes" id="UP000009309">
    <property type="component" value="Unassembled WGS sequence"/>
</dbReference>
<dbReference type="SUPFAM" id="SSF52266">
    <property type="entry name" value="SGNH hydrolase"/>
    <property type="match status" value="1"/>
</dbReference>
<keyword evidence="1" id="KW-1133">Transmembrane helix</keyword>
<sequence>MLVNLLFYSTLRMETVLDSQLVNGLIPWVIDAKIWHTFGAMLGWTLVAFVLDKLLYRYTVGRIGVRYFFTCLLVLCFWQSGCAQLETIGRVQDVKKPVKSACEPNCLSIAIQRLQPPKLPPQGLPKPSFEPQGGKIAYGTNVRLSASSMPVGAVLEYSYDNGKTWTEGNQMAAVTKTPVLARTRINELVSQTTQATFSPYFQRMFVVGNSIMNHAPAPNLGWFNFNGMAASALDKDFVHLLDKQLTNIHPQATFRLQSGGGFERNFVSYNLDEFNAPLQEFKPDLIVVRIGENVNEGDVNGTNFEQAFERLLNRLVQFSGPAKVVCTTSVWNRPRTNQSIRNVVARKGYALAEVSVIEGKGQYFASQYADPGVAAHPNDAGMQVIADLVWEQIQK</sequence>
<organism evidence="2 3">
    <name type="scientific">Fibrisoma limi BUZ 3</name>
    <dbReference type="NCBI Taxonomy" id="1185876"/>
    <lineage>
        <taxon>Bacteria</taxon>
        <taxon>Pseudomonadati</taxon>
        <taxon>Bacteroidota</taxon>
        <taxon>Cytophagia</taxon>
        <taxon>Cytophagales</taxon>
        <taxon>Spirosomataceae</taxon>
        <taxon>Fibrisoma</taxon>
    </lineage>
</organism>
<dbReference type="GO" id="GO:0016788">
    <property type="term" value="F:hydrolase activity, acting on ester bonds"/>
    <property type="evidence" value="ECO:0007669"/>
    <property type="project" value="UniProtKB-ARBA"/>
</dbReference>
<dbReference type="AlphaFoldDB" id="I2GS19"/>
<evidence type="ECO:0000313" key="2">
    <source>
        <dbReference type="EMBL" id="CCH56697.1"/>
    </source>
</evidence>
<dbReference type="InterPro" id="IPR036514">
    <property type="entry name" value="SGNH_hydro_sf"/>
</dbReference>